<reference evidence="1" key="3">
    <citation type="submission" date="2023-07" db="EMBL/GenBank/DDBJ databases">
        <title>An improved reference 1 genome and first organelle genomes of Quercus suber.</title>
        <authorList>
            <consortium name="Genosuber Consortium"/>
            <person name="Usie A."/>
            <person name="Serra O."/>
            <person name="Barros P."/>
        </authorList>
    </citation>
    <scope>NUCLEOTIDE SEQUENCE</scope>
    <source>
        <strain evidence="1">HL8</strain>
        <tissue evidence="1">Leaves</tissue>
    </source>
</reference>
<dbReference type="PANTHER" id="PTHR48055:SF55">
    <property type="entry name" value="PROTEIN KINASE DOMAIN-CONTAINING PROTEIN"/>
    <property type="match status" value="1"/>
</dbReference>
<organism evidence="1">
    <name type="scientific">Quercus suber</name>
    <name type="common">Cork oak</name>
    <dbReference type="NCBI Taxonomy" id="58331"/>
    <lineage>
        <taxon>Eukaryota</taxon>
        <taxon>Viridiplantae</taxon>
        <taxon>Streptophyta</taxon>
        <taxon>Embryophyta</taxon>
        <taxon>Tracheophyta</taxon>
        <taxon>Spermatophyta</taxon>
        <taxon>Magnoliopsida</taxon>
        <taxon>eudicotyledons</taxon>
        <taxon>Gunneridae</taxon>
        <taxon>Pentapetalae</taxon>
        <taxon>rosids</taxon>
        <taxon>fabids</taxon>
        <taxon>Fagales</taxon>
        <taxon>Fagaceae</taxon>
        <taxon>Quercus</taxon>
    </lineage>
</organism>
<accession>A0AAW0MCX9</accession>
<reference evidence="1" key="2">
    <citation type="journal article" date="2018" name="Sci. Data">
        <title>The draft genome sequence of cork oak.</title>
        <authorList>
            <person name="Ramos A.M."/>
            <person name="Usie A."/>
            <person name="Barbosa P."/>
            <person name="Barros P.M."/>
            <person name="Capote T."/>
            <person name="Chaves I."/>
            <person name="Simoes F."/>
            <person name="Abreu I."/>
            <person name="Carrasquinho I."/>
            <person name="Faro C."/>
            <person name="Guimaraes J.B."/>
            <person name="Mendonca D."/>
            <person name="Nobrega F."/>
            <person name="Rodrigues L."/>
            <person name="Saibo N.J.M."/>
            <person name="Varela M.C."/>
            <person name="Egas C."/>
            <person name="Matos J."/>
            <person name="Miguel C.M."/>
            <person name="Oliveira M.M."/>
            <person name="Ricardo C.P."/>
            <person name="Goncalves S."/>
        </authorList>
    </citation>
    <scope>NUCLEOTIDE SEQUENCE [LARGE SCALE GENOMIC DNA]</scope>
    <source>
        <strain evidence="1">HL8</strain>
    </source>
</reference>
<dbReference type="EMBL" id="PKMF04000006">
    <property type="protein sequence ID" value="KAK7860556.1"/>
    <property type="molecule type" value="Genomic_DNA"/>
</dbReference>
<gene>
    <name evidence="1" type="ORF">CFP56_036751</name>
</gene>
<protein>
    <submittedName>
        <fullName evidence="1">Uncharacterized protein</fullName>
    </submittedName>
</protein>
<name>A0AAW0MCX9_QUESU</name>
<dbReference type="InterPro" id="IPR051564">
    <property type="entry name" value="LRR_receptor-like_kinase"/>
</dbReference>
<proteinExistence type="predicted"/>
<dbReference type="GO" id="GO:0016020">
    <property type="term" value="C:membrane"/>
    <property type="evidence" value="ECO:0007669"/>
    <property type="project" value="TreeGrafter"/>
</dbReference>
<evidence type="ECO:0000313" key="1">
    <source>
        <dbReference type="EMBL" id="KAK7860556.1"/>
    </source>
</evidence>
<comment type="caution">
    <text evidence="1">The sequence shown here is derived from an EMBL/GenBank/DDBJ whole genome shotgun (WGS) entry which is preliminary data.</text>
</comment>
<reference evidence="1" key="1">
    <citation type="submission" date="2017-12" db="EMBL/GenBank/DDBJ databases">
        <authorList>
            <person name="Barbosa P."/>
            <person name="Usie A."/>
            <person name="Ramos A.M."/>
        </authorList>
    </citation>
    <scope>NUCLEOTIDE SEQUENCE</scope>
    <source>
        <strain evidence="1">HL8</strain>
        <tissue evidence="1">Leaves</tissue>
    </source>
</reference>
<dbReference type="AlphaFoldDB" id="A0AAW0MCX9"/>
<dbReference type="PANTHER" id="PTHR48055">
    <property type="entry name" value="LEUCINE-RICH REPEAT RECEPTOR PROTEIN KINASE EMS1"/>
    <property type="match status" value="1"/>
</dbReference>
<sequence length="120" mass="13753">MFKDDLNLYNFAKMALPERLVQIVDPIILPRDVEETPAIIVAREDNNEHEIQVDEETHRCVNPCQIDASVHKCLVSILDIGLACLVESPKERKNMEEVNRELNLIKNAFLGSRIRRDGLC</sequence>
<dbReference type="Gene3D" id="1.10.510.10">
    <property type="entry name" value="Transferase(Phosphotransferase) domain 1"/>
    <property type="match status" value="1"/>
</dbReference>